<feature type="region of interest" description="Disordered" evidence="7">
    <location>
        <begin position="592"/>
        <end position="641"/>
    </location>
</feature>
<keyword evidence="4" id="KW-0508">mRNA splicing</keyword>
<evidence type="ECO:0000256" key="3">
    <source>
        <dbReference type="ARBA" id="ARBA00022664"/>
    </source>
</evidence>
<organism evidence="8 9">
    <name type="scientific">Yarrowia lipolytica (strain CLIB 122 / E 150)</name>
    <name type="common">Yeast</name>
    <name type="synonym">Candida lipolytica</name>
    <dbReference type="NCBI Taxonomy" id="284591"/>
    <lineage>
        <taxon>Eukaryota</taxon>
        <taxon>Fungi</taxon>
        <taxon>Dikarya</taxon>
        <taxon>Ascomycota</taxon>
        <taxon>Saccharomycotina</taxon>
        <taxon>Dipodascomycetes</taxon>
        <taxon>Dipodascales</taxon>
        <taxon>Dipodascales incertae sedis</taxon>
        <taxon>Yarrowia</taxon>
    </lineage>
</organism>
<evidence type="ECO:0000313" key="8">
    <source>
        <dbReference type="EMBL" id="CAG82975.2"/>
    </source>
</evidence>
<dbReference type="Proteomes" id="UP000001300">
    <property type="component" value="Chromosome B"/>
</dbReference>
<keyword evidence="5" id="KW-0539">Nucleus</keyword>
<dbReference type="STRING" id="284591.Q6CF32"/>
<keyword evidence="9" id="KW-1185">Reference proteome</keyword>
<keyword evidence="6" id="KW-0175">Coiled coil</keyword>
<dbReference type="EMBL" id="CR382128">
    <property type="protein sequence ID" value="CAG82975.2"/>
    <property type="molecule type" value="Genomic_DNA"/>
</dbReference>
<feature type="region of interest" description="Disordered" evidence="7">
    <location>
        <begin position="41"/>
        <end position="86"/>
    </location>
</feature>
<feature type="compositionally biased region" description="Acidic residues" evidence="7">
    <location>
        <begin position="445"/>
        <end position="466"/>
    </location>
</feature>
<dbReference type="OMA" id="KRRDYTG"/>
<feature type="compositionally biased region" description="Basic residues" evidence="7">
    <location>
        <begin position="295"/>
        <end position="305"/>
    </location>
</feature>
<evidence type="ECO:0000313" key="9">
    <source>
        <dbReference type="Proteomes" id="UP000001300"/>
    </source>
</evidence>
<comment type="similarity">
    <text evidence="2">Belongs to the SNU66/SART1 family.</text>
</comment>
<feature type="compositionally biased region" description="Acidic residues" evidence="7">
    <location>
        <begin position="416"/>
        <end position="427"/>
    </location>
</feature>
<keyword evidence="3" id="KW-0507">mRNA processing</keyword>
<sequence>MFKDKLPDALTIIFITSQNMEESISLEETNRHRISLGLKPIPIPGAPIKRQPAPEASGEVSEEARTRLRQSLGLAQETKSRDQVEYENWQEKQKEITESHRQSEIEARLAAAAERRAKRKRLAGSGLGEDGDDTMSFLKNIKKKPKIAIQLEDDVEDVDYTSKDLGGMKVGHSLEEFQNGGGDDIILTLKDTDVLDEDGEDILESAQLNEGSKQKASDQLRKGVQRTAYDESGKVGEEQKDDFFVLGEGGVIKGVSTESDAIKKSKLKEKERTKVSFSFLNDEDEDELPTSDYKKVKKSKSKGKKSREGSRRVKLESEEPEDDKRHLTNNVSKKLSQQEIDNMLRDDDEEFRLAMRKNLMKSQRNRKKLTPEQLAEQLAADRDEEMEVKQEEDDQGLVLNETTDFLTTLRKAQEAKEEEEEGMMVEEIEVKPEPTEASVETATKEDEEEEMKEPDTVDDPLNEEDIGTGAGDVLKMLRSRGIIKNVSKEEREKQKALREQREWRKREERENLLREIRLREEREQLEEEGVYEGLTRQEREEIESEEERIRLQEEAKAAQKRFENYEPEINLQYYDDMGQKLDSKGAYKYLSHQFHGKGPGKGSVERSLKKAEEARNQERLAHERTQGPSNSNRTSAGTRIA</sequence>
<dbReference type="InterPro" id="IPR005011">
    <property type="entry name" value="SNU66/SART1"/>
</dbReference>
<feature type="compositionally biased region" description="Polar residues" evidence="7">
    <location>
        <begin position="626"/>
        <end position="641"/>
    </location>
</feature>
<dbReference type="GO" id="GO:0046540">
    <property type="term" value="C:U4/U6 x U5 tri-snRNP complex"/>
    <property type="evidence" value="ECO:0000318"/>
    <property type="project" value="GO_Central"/>
</dbReference>
<name>Q6CF32_YARLI</name>
<protein>
    <submittedName>
        <fullName evidence="8">YALI0B10692p</fullName>
    </submittedName>
</protein>
<feature type="compositionally biased region" description="Polar residues" evidence="7">
    <location>
        <begin position="328"/>
        <end position="340"/>
    </location>
</feature>
<evidence type="ECO:0000256" key="1">
    <source>
        <dbReference type="ARBA" id="ARBA00004123"/>
    </source>
</evidence>
<dbReference type="PANTHER" id="PTHR14152:SF5">
    <property type="entry name" value="U4_U6.U5 TRI-SNRNP-ASSOCIATED PROTEIN 1"/>
    <property type="match status" value="1"/>
</dbReference>
<dbReference type="GO" id="GO:0000481">
    <property type="term" value="P:maturation of 5S rRNA"/>
    <property type="evidence" value="ECO:0000318"/>
    <property type="project" value="GO_Central"/>
</dbReference>
<comment type="subcellular location">
    <subcellularLocation>
        <location evidence="1">Nucleus</location>
    </subcellularLocation>
</comment>
<feature type="compositionally biased region" description="Basic and acidic residues" evidence="7">
    <location>
        <begin position="306"/>
        <end position="326"/>
    </location>
</feature>
<feature type="region of interest" description="Disordered" evidence="7">
    <location>
        <begin position="204"/>
        <end position="235"/>
    </location>
</feature>
<dbReference type="InterPro" id="IPR045347">
    <property type="entry name" value="HIND"/>
</dbReference>
<evidence type="ECO:0000256" key="4">
    <source>
        <dbReference type="ARBA" id="ARBA00023187"/>
    </source>
</evidence>
<dbReference type="FunCoup" id="Q6CF32">
    <property type="interactions" value="857"/>
</dbReference>
<evidence type="ECO:0000256" key="6">
    <source>
        <dbReference type="SAM" id="Coils"/>
    </source>
</evidence>
<gene>
    <name evidence="8" type="ORF">YALI0_B10692g</name>
</gene>
<dbReference type="Pfam" id="PF19252">
    <property type="entry name" value="HIND"/>
    <property type="match status" value="1"/>
</dbReference>
<dbReference type="HOGENOM" id="CLU_009379_2_0_1"/>
<feature type="region of interest" description="Disordered" evidence="7">
    <location>
        <begin position="275"/>
        <end position="342"/>
    </location>
</feature>
<evidence type="ECO:0000256" key="7">
    <source>
        <dbReference type="SAM" id="MobiDB-lite"/>
    </source>
</evidence>
<dbReference type="GO" id="GO:0045292">
    <property type="term" value="P:mRNA cis splicing, via spliceosome"/>
    <property type="evidence" value="ECO:0000318"/>
    <property type="project" value="GO_Central"/>
</dbReference>
<dbReference type="RefSeq" id="XP_500730.4">
    <property type="nucleotide sequence ID" value="XM_500730.4"/>
</dbReference>
<accession>Q6CF32</accession>
<feature type="region of interest" description="Disordered" evidence="7">
    <location>
        <begin position="379"/>
        <end position="472"/>
    </location>
</feature>
<dbReference type="AlphaFoldDB" id="Q6CF32"/>
<evidence type="ECO:0000256" key="5">
    <source>
        <dbReference type="ARBA" id="ARBA00023242"/>
    </source>
</evidence>
<proteinExistence type="inferred from homology"/>
<evidence type="ECO:0000256" key="2">
    <source>
        <dbReference type="ARBA" id="ARBA00006076"/>
    </source>
</evidence>
<dbReference type="Pfam" id="PF03343">
    <property type="entry name" value="SART-1"/>
    <property type="match status" value="1"/>
</dbReference>
<dbReference type="VEuPathDB" id="FungiDB:YALI0_B10692g"/>
<reference evidence="8 9" key="1">
    <citation type="journal article" date="2004" name="Nature">
        <title>Genome evolution in yeasts.</title>
        <authorList>
            <consortium name="Genolevures"/>
            <person name="Dujon B."/>
            <person name="Sherman D."/>
            <person name="Fischer G."/>
            <person name="Durrens P."/>
            <person name="Casaregola S."/>
            <person name="Lafontaine I."/>
            <person name="de Montigny J."/>
            <person name="Marck C."/>
            <person name="Neuveglise C."/>
            <person name="Talla E."/>
            <person name="Goffard N."/>
            <person name="Frangeul L."/>
            <person name="Aigle M."/>
            <person name="Anthouard V."/>
            <person name="Babour A."/>
            <person name="Barbe V."/>
            <person name="Barnay S."/>
            <person name="Blanchin S."/>
            <person name="Beckerich J.M."/>
            <person name="Beyne E."/>
            <person name="Bleykasten C."/>
            <person name="Boisrame A."/>
            <person name="Boyer J."/>
            <person name="Cattolico L."/>
            <person name="Confanioleri F."/>
            <person name="de Daruvar A."/>
            <person name="Despons L."/>
            <person name="Fabre E."/>
            <person name="Fairhead C."/>
            <person name="Ferry-Dumazet H."/>
            <person name="Groppi A."/>
            <person name="Hantraye F."/>
            <person name="Hennequin C."/>
            <person name="Jauniaux N."/>
            <person name="Joyet P."/>
            <person name="Kachouri R."/>
            <person name="Kerrest A."/>
            <person name="Koszul R."/>
            <person name="Lemaire M."/>
            <person name="Lesur I."/>
            <person name="Ma L."/>
            <person name="Muller H."/>
            <person name="Nicaud J.M."/>
            <person name="Nikolski M."/>
            <person name="Oztas S."/>
            <person name="Ozier-Kalogeropoulos O."/>
            <person name="Pellenz S."/>
            <person name="Potier S."/>
            <person name="Richard G.F."/>
            <person name="Straub M.L."/>
            <person name="Suleau A."/>
            <person name="Swennene D."/>
            <person name="Tekaia F."/>
            <person name="Wesolowski-Louvel M."/>
            <person name="Westhof E."/>
            <person name="Wirth B."/>
            <person name="Zeniou-Meyer M."/>
            <person name="Zivanovic I."/>
            <person name="Bolotin-Fukuhara M."/>
            <person name="Thierry A."/>
            <person name="Bouchier C."/>
            <person name="Caudron B."/>
            <person name="Scarpelli C."/>
            <person name="Gaillardin C."/>
            <person name="Weissenbach J."/>
            <person name="Wincker P."/>
            <person name="Souciet J.L."/>
        </authorList>
    </citation>
    <scope>NUCLEOTIDE SEQUENCE [LARGE SCALE GENOMIC DNA]</scope>
    <source>
        <strain evidence="9">CLIB 122 / E 150</strain>
    </source>
</reference>
<feature type="compositionally biased region" description="Basic and acidic residues" evidence="7">
    <location>
        <begin position="603"/>
        <end position="625"/>
    </location>
</feature>
<feature type="coiled-coil region" evidence="6">
    <location>
        <begin position="534"/>
        <end position="561"/>
    </location>
</feature>
<dbReference type="InParanoid" id="Q6CF32"/>
<feature type="compositionally biased region" description="Acidic residues" evidence="7">
    <location>
        <begin position="382"/>
        <end position="395"/>
    </location>
</feature>
<dbReference type="OrthoDB" id="5583at2759"/>
<feature type="compositionally biased region" description="Basic and acidic residues" evidence="7">
    <location>
        <begin position="212"/>
        <end position="221"/>
    </location>
</feature>
<dbReference type="PANTHER" id="PTHR14152">
    <property type="entry name" value="SQUAMOUS CELL CARCINOMA ANTIGEN RECOGNISED BY CYTOTOXIC T LYMPHOCYTES"/>
    <property type="match status" value="1"/>
</dbReference>
<dbReference type="KEGG" id="yli:2907313"/>